<comment type="caution">
    <text evidence="1">The sequence shown here is derived from an EMBL/GenBank/DDBJ whole genome shotgun (WGS) entry which is preliminary data.</text>
</comment>
<accession>A0A5J4X415</accession>
<evidence type="ECO:0000313" key="1">
    <source>
        <dbReference type="EMBL" id="KAA6401486.1"/>
    </source>
</evidence>
<reference evidence="1 2" key="1">
    <citation type="submission" date="2019-03" db="EMBL/GenBank/DDBJ databases">
        <title>Single cell metagenomics reveals metabolic interactions within the superorganism composed of flagellate Streblomastix strix and complex community of Bacteroidetes bacteria on its surface.</title>
        <authorList>
            <person name="Treitli S.C."/>
            <person name="Kolisko M."/>
            <person name="Husnik F."/>
            <person name="Keeling P."/>
            <person name="Hampl V."/>
        </authorList>
    </citation>
    <scope>NUCLEOTIDE SEQUENCE [LARGE SCALE GENOMIC DNA]</scope>
    <source>
        <strain evidence="1">ST1C</strain>
    </source>
</reference>
<evidence type="ECO:0000313" key="2">
    <source>
        <dbReference type="Proteomes" id="UP000324800"/>
    </source>
</evidence>
<name>A0A5J4X415_9EUKA</name>
<sequence>MQNQLIDEGYNEILIDAVGTGGGSFEENNLVIEGALIGIHWLLSHLHDENEYHISSREFLKGSFESIEENGGIEEIDSQISNKGNNDLSRNAQWVLSSIFNHH</sequence>
<organism evidence="1 2">
    <name type="scientific">Streblomastix strix</name>
    <dbReference type="NCBI Taxonomy" id="222440"/>
    <lineage>
        <taxon>Eukaryota</taxon>
        <taxon>Metamonada</taxon>
        <taxon>Preaxostyla</taxon>
        <taxon>Oxymonadida</taxon>
        <taxon>Streblomastigidae</taxon>
        <taxon>Streblomastix</taxon>
    </lineage>
</organism>
<proteinExistence type="predicted"/>
<gene>
    <name evidence="1" type="ORF">EZS28_002989</name>
</gene>
<protein>
    <submittedName>
        <fullName evidence="1">Uncharacterized protein</fullName>
    </submittedName>
</protein>
<dbReference type="AlphaFoldDB" id="A0A5J4X415"/>
<dbReference type="EMBL" id="SNRW01000382">
    <property type="protein sequence ID" value="KAA6401486.1"/>
    <property type="molecule type" value="Genomic_DNA"/>
</dbReference>
<dbReference type="Proteomes" id="UP000324800">
    <property type="component" value="Unassembled WGS sequence"/>
</dbReference>